<evidence type="ECO:0000313" key="1">
    <source>
        <dbReference type="EMBL" id="KAF2470010.1"/>
    </source>
</evidence>
<evidence type="ECO:0000313" key="2">
    <source>
        <dbReference type="Proteomes" id="UP000799755"/>
    </source>
</evidence>
<keyword evidence="2" id="KW-1185">Reference proteome</keyword>
<reference evidence="1" key="1">
    <citation type="journal article" date="2020" name="Stud. Mycol.">
        <title>101 Dothideomycetes genomes: a test case for predicting lifestyles and emergence of pathogens.</title>
        <authorList>
            <person name="Haridas S."/>
            <person name="Albert R."/>
            <person name="Binder M."/>
            <person name="Bloem J."/>
            <person name="Labutti K."/>
            <person name="Salamov A."/>
            <person name="Andreopoulos B."/>
            <person name="Baker S."/>
            <person name="Barry K."/>
            <person name="Bills G."/>
            <person name="Bluhm B."/>
            <person name="Cannon C."/>
            <person name="Castanera R."/>
            <person name="Culley D."/>
            <person name="Daum C."/>
            <person name="Ezra D."/>
            <person name="Gonzalez J."/>
            <person name="Henrissat B."/>
            <person name="Kuo A."/>
            <person name="Liang C."/>
            <person name="Lipzen A."/>
            <person name="Lutzoni F."/>
            <person name="Magnuson J."/>
            <person name="Mondo S."/>
            <person name="Nolan M."/>
            <person name="Ohm R."/>
            <person name="Pangilinan J."/>
            <person name="Park H.-J."/>
            <person name="Ramirez L."/>
            <person name="Alfaro M."/>
            <person name="Sun H."/>
            <person name="Tritt A."/>
            <person name="Yoshinaga Y."/>
            <person name="Zwiers L.-H."/>
            <person name="Turgeon B."/>
            <person name="Goodwin S."/>
            <person name="Spatafora J."/>
            <person name="Crous P."/>
            <person name="Grigoriev I."/>
        </authorList>
    </citation>
    <scope>NUCLEOTIDE SEQUENCE</scope>
    <source>
        <strain evidence="1">ATCC 200398</strain>
    </source>
</reference>
<organism evidence="1 2">
    <name type="scientific">Lindgomyces ingoldianus</name>
    <dbReference type="NCBI Taxonomy" id="673940"/>
    <lineage>
        <taxon>Eukaryota</taxon>
        <taxon>Fungi</taxon>
        <taxon>Dikarya</taxon>
        <taxon>Ascomycota</taxon>
        <taxon>Pezizomycotina</taxon>
        <taxon>Dothideomycetes</taxon>
        <taxon>Pleosporomycetidae</taxon>
        <taxon>Pleosporales</taxon>
        <taxon>Lindgomycetaceae</taxon>
        <taxon>Lindgomyces</taxon>
    </lineage>
</organism>
<gene>
    <name evidence="1" type="ORF">BDR25DRAFT_226673</name>
</gene>
<comment type="caution">
    <text evidence="1">The sequence shown here is derived from an EMBL/GenBank/DDBJ whole genome shotgun (WGS) entry which is preliminary data.</text>
</comment>
<protein>
    <submittedName>
        <fullName evidence="1">Uncharacterized protein</fullName>
    </submittedName>
</protein>
<dbReference type="Proteomes" id="UP000799755">
    <property type="component" value="Unassembled WGS sequence"/>
</dbReference>
<sequence length="280" mass="31734">MSSDYHREGYHKLAEMMGQSNDLAIFRKFGDLNVLSLMSYQAELIELRDEFYSICKDDFKSGKDFALDFQSLFSSRASTNDFQYTKLMEIRAKIHEYIANISKLESPPTANLKCLQEWLRDSQGGKNFLKGSEAFTWHSQHKRDLVGFGIPLPDQDMFTEWIASGPVSLYHRILGHKRKRASERVVDEETGLIDYGKRRLNKATKVISTTIASTIPMLIILGLYFEKDLLKRIYISIGISAVFAAVLSMFTDARRIEVFAATIALAAVEAVFIGSADSKD</sequence>
<accession>A0ACB6QT05</accession>
<name>A0ACB6QT05_9PLEO</name>
<dbReference type="EMBL" id="MU003509">
    <property type="protein sequence ID" value="KAF2470010.1"/>
    <property type="molecule type" value="Genomic_DNA"/>
</dbReference>
<proteinExistence type="predicted"/>